<evidence type="ECO:0000313" key="3">
    <source>
        <dbReference type="Proteomes" id="UP000093000"/>
    </source>
</evidence>
<dbReference type="AlphaFoldDB" id="A0A1C7N9H9"/>
<dbReference type="InParanoid" id="A0A1C7N9H9"/>
<dbReference type="EMBL" id="LUGH01000412">
    <property type="protein sequence ID" value="OBZ85299.1"/>
    <property type="molecule type" value="Genomic_DNA"/>
</dbReference>
<evidence type="ECO:0000256" key="1">
    <source>
        <dbReference type="SAM" id="MobiDB-lite"/>
    </source>
</evidence>
<feature type="compositionally biased region" description="Polar residues" evidence="1">
    <location>
        <begin position="39"/>
        <end position="50"/>
    </location>
</feature>
<evidence type="ECO:0000313" key="2">
    <source>
        <dbReference type="EMBL" id="OBZ85299.1"/>
    </source>
</evidence>
<reference evidence="2 3" key="1">
    <citation type="submission" date="2016-03" db="EMBL/GenBank/DDBJ databases">
        <title>Choanephora cucurbitarum.</title>
        <authorList>
            <person name="Min B."/>
            <person name="Park H."/>
            <person name="Park J.-H."/>
            <person name="Shin H.-D."/>
            <person name="Choi I.-G."/>
        </authorList>
    </citation>
    <scope>NUCLEOTIDE SEQUENCE [LARGE SCALE GENOMIC DNA]</scope>
    <source>
        <strain evidence="2 3">KUS-F28377</strain>
    </source>
</reference>
<proteinExistence type="predicted"/>
<keyword evidence="3" id="KW-1185">Reference proteome</keyword>
<feature type="region of interest" description="Disordered" evidence="1">
    <location>
        <begin position="26"/>
        <end position="57"/>
    </location>
</feature>
<organism evidence="2 3">
    <name type="scientific">Choanephora cucurbitarum</name>
    <dbReference type="NCBI Taxonomy" id="101091"/>
    <lineage>
        <taxon>Eukaryota</taxon>
        <taxon>Fungi</taxon>
        <taxon>Fungi incertae sedis</taxon>
        <taxon>Mucoromycota</taxon>
        <taxon>Mucoromycotina</taxon>
        <taxon>Mucoromycetes</taxon>
        <taxon>Mucorales</taxon>
        <taxon>Mucorineae</taxon>
        <taxon>Choanephoraceae</taxon>
        <taxon>Choanephoroideae</taxon>
        <taxon>Choanephora</taxon>
    </lineage>
</organism>
<comment type="caution">
    <text evidence="2">The sequence shown here is derived from an EMBL/GenBank/DDBJ whole genome shotgun (WGS) entry which is preliminary data.</text>
</comment>
<dbReference type="Proteomes" id="UP000093000">
    <property type="component" value="Unassembled WGS sequence"/>
</dbReference>
<sequence length="193" mass="21974">MFEIDSSLDISHHLFWGLTADEVEPKQASFDESPATPMEWNSNTPVSSLNDDNEDTDSPMETADIPDAMHISFLKSLYQSADFDIESMDLDDDNIVSEAIPGDIDSPIIILDSDSEEDEFDVQITRKSRLPIVRQDTVSFTQPRAKRRCQYKCTLDTPPQSKVRKLNESKKQIYEMSFLLLMVDLILCKCNLT</sequence>
<gene>
    <name evidence="2" type="ORF">A0J61_06653</name>
</gene>
<protein>
    <submittedName>
        <fullName evidence="2">Uncharacterized protein</fullName>
    </submittedName>
</protein>
<name>A0A1C7N9H9_9FUNG</name>
<accession>A0A1C7N9H9</accession>